<dbReference type="Proteomes" id="UP000298030">
    <property type="component" value="Unassembled WGS sequence"/>
</dbReference>
<proteinExistence type="predicted"/>
<evidence type="ECO:0008006" key="4">
    <source>
        <dbReference type="Google" id="ProtNLM"/>
    </source>
</evidence>
<evidence type="ECO:0000313" key="2">
    <source>
        <dbReference type="EMBL" id="TEB19669.1"/>
    </source>
</evidence>
<dbReference type="AlphaFoldDB" id="A0A4Y7SDW0"/>
<sequence>MAVLCLIVVSAPHLVNGTFDTRDMCVSDMSTDSVASPVLLLCTSRSTLDLPLRIRTGPHPPGIARSPLWAI</sequence>
<keyword evidence="1" id="KW-0732">Signal</keyword>
<dbReference type="EMBL" id="QPFP01000180">
    <property type="protein sequence ID" value="TEB19669.1"/>
    <property type="molecule type" value="Genomic_DNA"/>
</dbReference>
<evidence type="ECO:0000256" key="1">
    <source>
        <dbReference type="SAM" id="SignalP"/>
    </source>
</evidence>
<feature type="signal peptide" evidence="1">
    <location>
        <begin position="1"/>
        <end position="17"/>
    </location>
</feature>
<evidence type="ECO:0000313" key="3">
    <source>
        <dbReference type="Proteomes" id="UP000298030"/>
    </source>
</evidence>
<protein>
    <recommendedName>
        <fullName evidence="4">Secreted protein</fullName>
    </recommendedName>
</protein>
<feature type="chain" id="PRO_5021195656" description="Secreted protein" evidence="1">
    <location>
        <begin position="18"/>
        <end position="71"/>
    </location>
</feature>
<comment type="caution">
    <text evidence="2">The sequence shown here is derived from an EMBL/GenBank/DDBJ whole genome shotgun (WGS) entry which is preliminary data.</text>
</comment>
<organism evidence="2 3">
    <name type="scientific">Coprinellus micaceus</name>
    <name type="common">Glistening ink-cap mushroom</name>
    <name type="synonym">Coprinus micaceus</name>
    <dbReference type="NCBI Taxonomy" id="71717"/>
    <lineage>
        <taxon>Eukaryota</taxon>
        <taxon>Fungi</taxon>
        <taxon>Dikarya</taxon>
        <taxon>Basidiomycota</taxon>
        <taxon>Agaricomycotina</taxon>
        <taxon>Agaricomycetes</taxon>
        <taxon>Agaricomycetidae</taxon>
        <taxon>Agaricales</taxon>
        <taxon>Agaricineae</taxon>
        <taxon>Psathyrellaceae</taxon>
        <taxon>Coprinellus</taxon>
    </lineage>
</organism>
<reference evidence="2 3" key="1">
    <citation type="journal article" date="2019" name="Nat. Ecol. Evol.">
        <title>Megaphylogeny resolves global patterns of mushroom evolution.</title>
        <authorList>
            <person name="Varga T."/>
            <person name="Krizsan K."/>
            <person name="Foldi C."/>
            <person name="Dima B."/>
            <person name="Sanchez-Garcia M."/>
            <person name="Sanchez-Ramirez S."/>
            <person name="Szollosi G.J."/>
            <person name="Szarkandi J.G."/>
            <person name="Papp V."/>
            <person name="Albert L."/>
            <person name="Andreopoulos W."/>
            <person name="Angelini C."/>
            <person name="Antonin V."/>
            <person name="Barry K.W."/>
            <person name="Bougher N.L."/>
            <person name="Buchanan P."/>
            <person name="Buyck B."/>
            <person name="Bense V."/>
            <person name="Catcheside P."/>
            <person name="Chovatia M."/>
            <person name="Cooper J."/>
            <person name="Damon W."/>
            <person name="Desjardin D."/>
            <person name="Finy P."/>
            <person name="Geml J."/>
            <person name="Haridas S."/>
            <person name="Hughes K."/>
            <person name="Justo A."/>
            <person name="Karasinski D."/>
            <person name="Kautmanova I."/>
            <person name="Kiss B."/>
            <person name="Kocsube S."/>
            <person name="Kotiranta H."/>
            <person name="LaButti K.M."/>
            <person name="Lechner B.E."/>
            <person name="Liimatainen K."/>
            <person name="Lipzen A."/>
            <person name="Lukacs Z."/>
            <person name="Mihaltcheva S."/>
            <person name="Morgado L.N."/>
            <person name="Niskanen T."/>
            <person name="Noordeloos M.E."/>
            <person name="Ohm R.A."/>
            <person name="Ortiz-Santana B."/>
            <person name="Ovrebo C."/>
            <person name="Racz N."/>
            <person name="Riley R."/>
            <person name="Savchenko A."/>
            <person name="Shiryaev A."/>
            <person name="Soop K."/>
            <person name="Spirin V."/>
            <person name="Szebenyi C."/>
            <person name="Tomsovsky M."/>
            <person name="Tulloss R.E."/>
            <person name="Uehling J."/>
            <person name="Grigoriev I.V."/>
            <person name="Vagvolgyi C."/>
            <person name="Papp T."/>
            <person name="Martin F.M."/>
            <person name="Miettinen O."/>
            <person name="Hibbett D.S."/>
            <person name="Nagy L.G."/>
        </authorList>
    </citation>
    <scope>NUCLEOTIDE SEQUENCE [LARGE SCALE GENOMIC DNA]</scope>
    <source>
        <strain evidence="2 3">FP101781</strain>
    </source>
</reference>
<accession>A0A4Y7SDW0</accession>
<keyword evidence="3" id="KW-1185">Reference proteome</keyword>
<name>A0A4Y7SDW0_COPMI</name>
<gene>
    <name evidence="2" type="ORF">FA13DRAFT_1744084</name>
</gene>